<dbReference type="InterPro" id="IPR012675">
    <property type="entry name" value="Beta-grasp_dom_sf"/>
</dbReference>
<dbReference type="CDD" id="cd00565">
    <property type="entry name" value="Ubl_ThiS"/>
    <property type="match status" value="1"/>
</dbReference>
<reference evidence="1 2" key="1">
    <citation type="submission" date="2018-06" db="EMBL/GenBank/DDBJ databases">
        <title>Genomic Encyclopedia of Archaeal and Bacterial Type Strains, Phase II (KMG-II): from individual species to whole genera.</title>
        <authorList>
            <person name="Goeker M."/>
        </authorList>
    </citation>
    <scope>NUCLEOTIDE SEQUENCE [LARGE SCALE GENOMIC DNA]</scope>
    <source>
        <strain evidence="1 2">DSM 27372</strain>
    </source>
</reference>
<dbReference type="Pfam" id="PF02597">
    <property type="entry name" value="ThiS"/>
    <property type="match status" value="1"/>
</dbReference>
<proteinExistence type="predicted"/>
<dbReference type="Gene3D" id="3.10.20.30">
    <property type="match status" value="1"/>
</dbReference>
<sequence>MKIKINNQEKEVAENITLQNIVSDYLGEKQNGTAVAVNQSVISRPLYGSYTLRDNDDILIIKATQGG</sequence>
<gene>
    <name evidence="1" type="ORF">B0O44_101611</name>
</gene>
<dbReference type="NCBIfam" id="TIGR01683">
    <property type="entry name" value="thiS"/>
    <property type="match status" value="1"/>
</dbReference>
<comment type="caution">
    <text evidence="1">The sequence shown here is derived from an EMBL/GenBank/DDBJ whole genome shotgun (WGS) entry which is preliminary data.</text>
</comment>
<dbReference type="InterPro" id="IPR016155">
    <property type="entry name" value="Mopterin_synth/thiamin_S_b"/>
</dbReference>
<dbReference type="SUPFAM" id="SSF54285">
    <property type="entry name" value="MoaD/ThiS"/>
    <property type="match status" value="1"/>
</dbReference>
<name>A0A318UMY9_9SPHI</name>
<dbReference type="PANTHER" id="PTHR34472:SF1">
    <property type="entry name" value="SULFUR CARRIER PROTEIN THIS"/>
    <property type="match status" value="1"/>
</dbReference>
<dbReference type="InterPro" id="IPR003749">
    <property type="entry name" value="ThiS/MoaD-like"/>
</dbReference>
<evidence type="ECO:0000313" key="2">
    <source>
        <dbReference type="Proteomes" id="UP000248198"/>
    </source>
</evidence>
<dbReference type="PANTHER" id="PTHR34472">
    <property type="entry name" value="SULFUR CARRIER PROTEIN THIS"/>
    <property type="match status" value="1"/>
</dbReference>
<dbReference type="RefSeq" id="WP_110827203.1">
    <property type="nucleotide sequence ID" value="NZ_QKLU01000001.1"/>
</dbReference>
<keyword evidence="2" id="KW-1185">Reference proteome</keyword>
<dbReference type="EMBL" id="QKLU01000001">
    <property type="protein sequence ID" value="PYF77131.1"/>
    <property type="molecule type" value="Genomic_DNA"/>
</dbReference>
<dbReference type="Proteomes" id="UP000248198">
    <property type="component" value="Unassembled WGS sequence"/>
</dbReference>
<evidence type="ECO:0000313" key="1">
    <source>
        <dbReference type="EMBL" id="PYF77131.1"/>
    </source>
</evidence>
<protein>
    <submittedName>
        <fullName evidence="1">Sulfur carrier protein</fullName>
    </submittedName>
</protein>
<organism evidence="1 2">
    <name type="scientific">Pedobacter nutrimenti</name>
    <dbReference type="NCBI Taxonomy" id="1241337"/>
    <lineage>
        <taxon>Bacteria</taxon>
        <taxon>Pseudomonadati</taxon>
        <taxon>Bacteroidota</taxon>
        <taxon>Sphingobacteriia</taxon>
        <taxon>Sphingobacteriales</taxon>
        <taxon>Sphingobacteriaceae</taxon>
        <taxon>Pedobacter</taxon>
    </lineage>
</organism>
<dbReference type="AlphaFoldDB" id="A0A318UMY9"/>
<dbReference type="OrthoDB" id="1525151at2"/>
<dbReference type="InterPro" id="IPR010035">
    <property type="entry name" value="Thi_S"/>
</dbReference>
<accession>A0A318UMY9</accession>